<gene>
    <name evidence="1" type="ORF">BECKLPF1236B_GA0070989_10283</name>
</gene>
<dbReference type="AlphaFoldDB" id="A0A450W4K0"/>
<accession>A0A450W4K0</accession>
<protein>
    <submittedName>
        <fullName evidence="1">Uncharacterized protein</fullName>
    </submittedName>
</protein>
<dbReference type="EMBL" id="CAADFK010000028">
    <property type="protein sequence ID" value="VFK11957.1"/>
    <property type="molecule type" value="Genomic_DNA"/>
</dbReference>
<organism evidence="1">
    <name type="scientific">Candidatus Kentrum sp. LPFa</name>
    <dbReference type="NCBI Taxonomy" id="2126335"/>
    <lineage>
        <taxon>Bacteria</taxon>
        <taxon>Pseudomonadati</taxon>
        <taxon>Pseudomonadota</taxon>
        <taxon>Gammaproteobacteria</taxon>
        <taxon>Candidatus Kentrum</taxon>
    </lineage>
</organism>
<sequence>MGNVEMTGVVSVMVSSKRIFGSGLAGLGYSHPWLLDSASLTG</sequence>
<name>A0A450W4K0_9GAMM</name>
<proteinExistence type="predicted"/>
<reference evidence="1" key="1">
    <citation type="submission" date="2019-02" db="EMBL/GenBank/DDBJ databases">
        <authorList>
            <person name="Gruber-Vodicka R. H."/>
            <person name="Seah K. B. B."/>
        </authorList>
    </citation>
    <scope>NUCLEOTIDE SEQUENCE</scope>
    <source>
        <strain evidence="1">BECK_S313</strain>
    </source>
</reference>
<evidence type="ECO:0000313" key="1">
    <source>
        <dbReference type="EMBL" id="VFK11957.1"/>
    </source>
</evidence>